<dbReference type="InterPro" id="IPR036271">
    <property type="entry name" value="Tet_transcr_reg_TetR-rel_C_sf"/>
</dbReference>
<protein>
    <submittedName>
        <fullName evidence="5">TetR/AcrR family transcriptional regulator</fullName>
    </submittedName>
</protein>
<dbReference type="Proteomes" id="UP001312865">
    <property type="component" value="Unassembled WGS sequence"/>
</dbReference>
<evidence type="ECO:0000313" key="5">
    <source>
        <dbReference type="EMBL" id="MEI5908275.1"/>
    </source>
</evidence>
<reference evidence="5 6" key="1">
    <citation type="journal article" date="2018" name="J. Microbiol.">
        <title>Bacillus spongiae sp. nov., isolated from sponge of Jeju Island.</title>
        <authorList>
            <person name="Lee G.E."/>
            <person name="Im W.T."/>
            <person name="Park J.S."/>
        </authorList>
    </citation>
    <scope>NUCLEOTIDE SEQUENCE [LARGE SCALE GENOMIC DNA]</scope>
    <source>
        <strain evidence="5 6">135PIL107-10</strain>
    </source>
</reference>
<feature type="DNA-binding region" description="H-T-H motif" evidence="3">
    <location>
        <begin position="42"/>
        <end position="61"/>
    </location>
</feature>
<dbReference type="PRINTS" id="PR00455">
    <property type="entry name" value="HTHTETR"/>
</dbReference>
<feature type="domain" description="HTH tetR-type" evidence="4">
    <location>
        <begin position="19"/>
        <end position="79"/>
    </location>
</feature>
<evidence type="ECO:0000256" key="1">
    <source>
        <dbReference type="ARBA" id="ARBA00022491"/>
    </source>
</evidence>
<proteinExistence type="predicted"/>
<evidence type="ECO:0000256" key="3">
    <source>
        <dbReference type="PROSITE-ProRule" id="PRU00335"/>
    </source>
</evidence>
<dbReference type="Pfam" id="PF00440">
    <property type="entry name" value="TetR_N"/>
    <property type="match status" value="1"/>
</dbReference>
<evidence type="ECO:0000259" key="4">
    <source>
        <dbReference type="PROSITE" id="PS50977"/>
    </source>
</evidence>
<dbReference type="Gene3D" id="1.10.357.10">
    <property type="entry name" value="Tetracycline Repressor, domain 2"/>
    <property type="match status" value="1"/>
</dbReference>
<comment type="caution">
    <text evidence="5">The sequence shown here is derived from an EMBL/GenBank/DDBJ whole genome shotgun (WGS) entry which is preliminary data.</text>
</comment>
<dbReference type="PANTHER" id="PTHR43479:SF11">
    <property type="entry name" value="ACREF_ENVCD OPERON REPRESSOR-RELATED"/>
    <property type="match status" value="1"/>
</dbReference>
<dbReference type="Gene3D" id="1.10.10.60">
    <property type="entry name" value="Homeodomain-like"/>
    <property type="match status" value="1"/>
</dbReference>
<keyword evidence="6" id="KW-1185">Reference proteome</keyword>
<evidence type="ECO:0000256" key="2">
    <source>
        <dbReference type="ARBA" id="ARBA00023125"/>
    </source>
</evidence>
<keyword evidence="2 3" id="KW-0238">DNA-binding</keyword>
<gene>
    <name evidence="5" type="ORF">WAK64_14545</name>
</gene>
<dbReference type="InterPro" id="IPR001647">
    <property type="entry name" value="HTH_TetR"/>
</dbReference>
<dbReference type="SUPFAM" id="SSF46689">
    <property type="entry name" value="Homeodomain-like"/>
    <property type="match status" value="1"/>
</dbReference>
<dbReference type="RefSeq" id="WP_336587722.1">
    <property type="nucleotide sequence ID" value="NZ_JBBAXC010000012.1"/>
</dbReference>
<sequence length="217" mass="25407">MSEENNIFDYLLNENEKVTEKQRRIIEAAVEMFAENGYAATSTNQIAKRAGVAEGTIFRHYQTKKDLLLNIVSPMMAKIIAPFVIKDVHKIMDTPYERYEDFLRAIILNRQEFFKTNINVFKIFIQEIPFHPELKEPFIEHVVKKVSEKFALVVQHYQERGQIINLPPKAVIRFTMTVIIGYIISQHVIFSEKDGNHEEEIEQTIQLIMHGLHPKEH</sequence>
<evidence type="ECO:0000313" key="6">
    <source>
        <dbReference type="Proteomes" id="UP001312865"/>
    </source>
</evidence>
<dbReference type="InterPro" id="IPR009057">
    <property type="entry name" value="Homeodomain-like_sf"/>
</dbReference>
<organism evidence="5 6">
    <name type="scientific">Bacillus spongiae</name>
    <dbReference type="NCBI Taxonomy" id="2683610"/>
    <lineage>
        <taxon>Bacteria</taxon>
        <taxon>Bacillati</taxon>
        <taxon>Bacillota</taxon>
        <taxon>Bacilli</taxon>
        <taxon>Bacillales</taxon>
        <taxon>Bacillaceae</taxon>
        <taxon>Bacillus</taxon>
    </lineage>
</organism>
<accession>A0ABU8HFW9</accession>
<dbReference type="SUPFAM" id="SSF48498">
    <property type="entry name" value="Tetracyclin repressor-like, C-terminal domain"/>
    <property type="match status" value="1"/>
</dbReference>
<dbReference type="PANTHER" id="PTHR43479">
    <property type="entry name" value="ACREF/ENVCD OPERON REPRESSOR-RELATED"/>
    <property type="match status" value="1"/>
</dbReference>
<name>A0ABU8HFW9_9BACI</name>
<dbReference type="InterPro" id="IPR050624">
    <property type="entry name" value="HTH-type_Tx_Regulator"/>
</dbReference>
<keyword evidence="1" id="KW-0678">Repressor</keyword>
<dbReference type="PROSITE" id="PS50977">
    <property type="entry name" value="HTH_TETR_2"/>
    <property type="match status" value="1"/>
</dbReference>
<dbReference type="EMBL" id="JBBAXC010000012">
    <property type="protein sequence ID" value="MEI5908275.1"/>
    <property type="molecule type" value="Genomic_DNA"/>
</dbReference>